<proteinExistence type="predicted"/>
<name>A0A150FVD3_GONPE</name>
<keyword evidence="8" id="KW-0406">Ion transport</keyword>
<dbReference type="InterPro" id="IPR047871">
    <property type="entry name" value="K_chnl_Slo-like"/>
</dbReference>
<evidence type="ECO:0000256" key="11">
    <source>
        <dbReference type="SAM" id="MobiDB-lite"/>
    </source>
</evidence>
<reference evidence="13" key="1">
    <citation type="journal article" date="2016" name="Nat. Commun.">
        <title>The Gonium pectorale genome demonstrates co-option of cell cycle regulation during the evolution of multicellularity.</title>
        <authorList>
            <person name="Hanschen E.R."/>
            <person name="Marriage T.N."/>
            <person name="Ferris P.J."/>
            <person name="Hamaji T."/>
            <person name="Toyoda A."/>
            <person name="Fujiyama A."/>
            <person name="Neme R."/>
            <person name="Noguchi H."/>
            <person name="Minakuchi Y."/>
            <person name="Suzuki M."/>
            <person name="Kawai-Toyooka H."/>
            <person name="Smith D.R."/>
            <person name="Sparks H."/>
            <person name="Anderson J."/>
            <person name="Bakaric R."/>
            <person name="Luria V."/>
            <person name="Karger A."/>
            <person name="Kirschner M.W."/>
            <person name="Durand P.M."/>
            <person name="Michod R.E."/>
            <person name="Nozaki H."/>
            <person name="Olson B.J."/>
        </authorList>
    </citation>
    <scope>NUCLEOTIDE SEQUENCE [LARGE SCALE GENOMIC DNA]</scope>
    <source>
        <strain evidence="13">NIES-2863</strain>
    </source>
</reference>
<dbReference type="AlphaFoldDB" id="A0A150FVD3"/>
<evidence type="ECO:0000256" key="10">
    <source>
        <dbReference type="ARBA" id="ARBA00023303"/>
    </source>
</evidence>
<keyword evidence="2" id="KW-0813">Transport</keyword>
<dbReference type="EMBL" id="LSYV01000378">
    <property type="protein sequence ID" value="KXZ41581.1"/>
    <property type="molecule type" value="Genomic_DNA"/>
</dbReference>
<dbReference type="Proteomes" id="UP000075714">
    <property type="component" value="Unassembled WGS sequence"/>
</dbReference>
<evidence type="ECO:0000256" key="6">
    <source>
        <dbReference type="ARBA" id="ARBA00022958"/>
    </source>
</evidence>
<sequence>MKLSMKSRDMSTLAAASTRPYKKASAKMRTPPGSDRRERLPGCGPSRLPSNTSYALTPGAPSLASVSSTGGKPTLVTTFQDRAPLDSPVIIAGSSCFSQLPQIVAAIRSAPPVGSARRFRICPIVILDDSKTSPLNPYKARNWIDAPRALLGESLLSAIGRVPGAQPQKIFVLRGSPQDAADITKLNLEPGGTVHALLVPNTELYTEEAVVGSAPAMADGQVMLAADALRSYCDAMDCRLSVVSEVLALLNCSYTLPLCLPEGPYRDGRIVRTQTPSLRHLTSQAVDRPKDRMPTWSRKLLSLRRNTTGHSLSRQEAYVQYILSAMPHLSPSLAPGHILMQTFMDALLCQTIFNPMMLQILFKMLHCWDDHEDGNEQAAEGQAQGTGGAGAGDQEKPQRLGSASRARLGLEAMTMATDSPRGKTQSSPVSVSTTVRIFCFNFASMTRRMSGLHAALLREQRLRDEQQQAAPHHHHQHFHHIRQAAAGRGAGGDGATTLKVNWQPGLARAECDAAAALAGDGAATDGGDGYGKEVLCEEDQVALKLRGSPDTPSGTVHGGGSMAAAPVSVTFGVLFEVLVEKYDMLPLGLYRRDDGPLAAPKAPDGSGRASRRRDRPSAGGFSADGTDPSVAQSVGSGMPYVYTKPGASKWLRSSDDVYVLTSPAAVLEHMGPTA</sequence>
<protein>
    <submittedName>
        <fullName evidence="12">Uncharacterized protein</fullName>
    </submittedName>
</protein>
<evidence type="ECO:0000313" key="12">
    <source>
        <dbReference type="EMBL" id="KXZ41581.1"/>
    </source>
</evidence>
<dbReference type="OrthoDB" id="296522at2759"/>
<evidence type="ECO:0000256" key="9">
    <source>
        <dbReference type="ARBA" id="ARBA00023136"/>
    </source>
</evidence>
<comment type="caution">
    <text evidence="12">The sequence shown here is derived from an EMBL/GenBank/DDBJ whole genome shotgun (WGS) entry which is preliminary data.</text>
</comment>
<accession>A0A150FVD3</accession>
<keyword evidence="13" id="KW-1185">Reference proteome</keyword>
<keyword evidence="6" id="KW-0630">Potassium</keyword>
<evidence type="ECO:0000256" key="3">
    <source>
        <dbReference type="ARBA" id="ARBA00022538"/>
    </source>
</evidence>
<dbReference type="GO" id="GO:0016020">
    <property type="term" value="C:membrane"/>
    <property type="evidence" value="ECO:0007669"/>
    <property type="project" value="UniProtKB-SubCell"/>
</dbReference>
<comment type="subcellular location">
    <subcellularLocation>
        <location evidence="1">Membrane</location>
        <topology evidence="1">Multi-pass membrane protein</topology>
    </subcellularLocation>
</comment>
<dbReference type="GO" id="GO:0005267">
    <property type="term" value="F:potassium channel activity"/>
    <property type="evidence" value="ECO:0007669"/>
    <property type="project" value="UniProtKB-KW"/>
</dbReference>
<keyword evidence="10" id="KW-0407">Ion channel</keyword>
<dbReference type="PANTHER" id="PTHR10027">
    <property type="entry name" value="CALCIUM-ACTIVATED POTASSIUM CHANNEL ALPHA CHAIN"/>
    <property type="match status" value="1"/>
</dbReference>
<evidence type="ECO:0000256" key="1">
    <source>
        <dbReference type="ARBA" id="ARBA00004141"/>
    </source>
</evidence>
<keyword evidence="9" id="KW-0472">Membrane</keyword>
<feature type="region of interest" description="Disordered" evidence="11">
    <location>
        <begin position="593"/>
        <end position="638"/>
    </location>
</feature>
<keyword evidence="4" id="KW-0812">Transmembrane</keyword>
<evidence type="ECO:0000256" key="2">
    <source>
        <dbReference type="ARBA" id="ARBA00022448"/>
    </source>
</evidence>
<evidence type="ECO:0000256" key="4">
    <source>
        <dbReference type="ARBA" id="ARBA00022692"/>
    </source>
</evidence>
<keyword evidence="5" id="KW-0631">Potassium channel</keyword>
<feature type="region of interest" description="Disordered" evidence="11">
    <location>
        <begin position="375"/>
        <end position="402"/>
    </location>
</feature>
<evidence type="ECO:0000313" key="13">
    <source>
        <dbReference type="Proteomes" id="UP000075714"/>
    </source>
</evidence>
<evidence type="ECO:0000256" key="7">
    <source>
        <dbReference type="ARBA" id="ARBA00022989"/>
    </source>
</evidence>
<feature type="region of interest" description="Disordered" evidence="11">
    <location>
        <begin position="1"/>
        <end position="69"/>
    </location>
</feature>
<evidence type="ECO:0000256" key="8">
    <source>
        <dbReference type="ARBA" id="ARBA00023065"/>
    </source>
</evidence>
<keyword evidence="3" id="KW-0633">Potassium transport</keyword>
<dbReference type="STRING" id="33097.A0A150FVD3"/>
<keyword evidence="7" id="KW-1133">Transmembrane helix</keyword>
<evidence type="ECO:0000256" key="5">
    <source>
        <dbReference type="ARBA" id="ARBA00022826"/>
    </source>
</evidence>
<dbReference type="PANTHER" id="PTHR10027:SF10">
    <property type="entry name" value="SLOWPOKE 2, ISOFORM D"/>
    <property type="match status" value="1"/>
</dbReference>
<gene>
    <name evidence="12" type="ORF">GPECTOR_380g178</name>
</gene>
<organism evidence="12 13">
    <name type="scientific">Gonium pectorale</name>
    <name type="common">Green alga</name>
    <dbReference type="NCBI Taxonomy" id="33097"/>
    <lineage>
        <taxon>Eukaryota</taxon>
        <taxon>Viridiplantae</taxon>
        <taxon>Chlorophyta</taxon>
        <taxon>core chlorophytes</taxon>
        <taxon>Chlorophyceae</taxon>
        <taxon>CS clade</taxon>
        <taxon>Chlamydomonadales</taxon>
        <taxon>Volvocaceae</taxon>
        <taxon>Gonium</taxon>
    </lineage>
</organism>